<comment type="catalytic activity">
    <reaction evidence="6">
        <text>3-hydroxy-L-kynurenine + H2O = 3-hydroxyanthranilate + L-alanine + H(+)</text>
        <dbReference type="Rhea" id="RHEA:25143"/>
        <dbReference type="ChEBI" id="CHEBI:15377"/>
        <dbReference type="ChEBI" id="CHEBI:15378"/>
        <dbReference type="ChEBI" id="CHEBI:36559"/>
        <dbReference type="ChEBI" id="CHEBI:57972"/>
        <dbReference type="ChEBI" id="CHEBI:58125"/>
        <dbReference type="EC" id="3.7.1.3"/>
    </reaction>
</comment>
<dbReference type="InterPro" id="IPR015421">
    <property type="entry name" value="PyrdxlP-dep_Trfase_major"/>
</dbReference>
<dbReference type="InterPro" id="IPR015422">
    <property type="entry name" value="PyrdxlP-dep_Trfase_small"/>
</dbReference>
<evidence type="ECO:0000256" key="1">
    <source>
        <dbReference type="ARBA" id="ARBA00022642"/>
    </source>
</evidence>
<dbReference type="GO" id="GO:0005737">
    <property type="term" value="C:cytoplasm"/>
    <property type="evidence" value="ECO:0007669"/>
    <property type="project" value="UniProtKB-UniRule"/>
</dbReference>
<dbReference type="NCBIfam" id="TIGR01814">
    <property type="entry name" value="kynureninase"/>
    <property type="match status" value="1"/>
</dbReference>
<evidence type="ECO:0000313" key="8">
    <source>
        <dbReference type="EMBL" id="MBB6501711.1"/>
    </source>
</evidence>
<evidence type="ECO:0000256" key="3">
    <source>
        <dbReference type="ARBA" id="ARBA00022898"/>
    </source>
</evidence>
<evidence type="ECO:0000313" key="9">
    <source>
        <dbReference type="Proteomes" id="UP000521017"/>
    </source>
</evidence>
<dbReference type="PANTHER" id="PTHR14084:SF0">
    <property type="entry name" value="KYNURENINASE"/>
    <property type="match status" value="1"/>
</dbReference>
<feature type="binding site" evidence="4">
    <location>
        <position position="106"/>
    </location>
    <ligand>
        <name>pyridoxal 5'-phosphate</name>
        <dbReference type="ChEBI" id="CHEBI:597326"/>
    </ligand>
</feature>
<dbReference type="InterPro" id="IPR010111">
    <property type="entry name" value="Kynureninase"/>
</dbReference>
<feature type="binding site" evidence="4">
    <location>
        <position position="243"/>
    </location>
    <ligand>
        <name>pyridoxal 5'-phosphate</name>
        <dbReference type="ChEBI" id="CHEBI:597326"/>
    </ligand>
</feature>
<feature type="binding site" evidence="4">
    <location>
        <position position="274"/>
    </location>
    <ligand>
        <name>pyridoxal 5'-phosphate</name>
        <dbReference type="ChEBI" id="CHEBI:597326"/>
    </ligand>
</feature>
<dbReference type="UniPathway" id="UPA00253">
    <property type="reaction ID" value="UER00329"/>
</dbReference>
<dbReference type="InterPro" id="IPR000192">
    <property type="entry name" value="Aminotrans_V_dom"/>
</dbReference>
<dbReference type="GO" id="GO:0009435">
    <property type="term" value="P:NAD+ biosynthetic process"/>
    <property type="evidence" value="ECO:0007669"/>
    <property type="project" value="UniProtKB-UniRule"/>
</dbReference>
<dbReference type="GO" id="GO:0030170">
    <property type="term" value="F:pyridoxal phosphate binding"/>
    <property type="evidence" value="ECO:0007669"/>
    <property type="project" value="UniProtKB-UniRule"/>
</dbReference>
<reference evidence="8 9" key="1">
    <citation type="submission" date="2020-08" db="EMBL/GenBank/DDBJ databases">
        <title>Genomic Encyclopedia of Type Strains, Phase IV (KMG-V): Genome sequencing to study the core and pangenomes of soil and plant-associated prokaryotes.</title>
        <authorList>
            <person name="Whitman W."/>
        </authorList>
    </citation>
    <scope>NUCLEOTIDE SEQUENCE [LARGE SCALE GENOMIC DNA]</scope>
    <source>
        <strain evidence="8 9">M2T3</strain>
    </source>
</reference>
<comment type="subunit">
    <text evidence="4 6">Homodimer.</text>
</comment>
<feature type="binding site" evidence="4">
    <location>
        <position position="218"/>
    </location>
    <ligand>
        <name>pyridoxal 5'-phosphate</name>
        <dbReference type="ChEBI" id="CHEBI:597326"/>
    </ligand>
</feature>
<dbReference type="Pfam" id="PF22580">
    <property type="entry name" value="KYNU_C"/>
    <property type="match status" value="1"/>
</dbReference>
<dbReference type="GO" id="GO:0030429">
    <property type="term" value="F:kynureninase activity"/>
    <property type="evidence" value="ECO:0007669"/>
    <property type="project" value="UniProtKB-UniRule"/>
</dbReference>
<evidence type="ECO:0000256" key="2">
    <source>
        <dbReference type="ARBA" id="ARBA00022801"/>
    </source>
</evidence>
<dbReference type="RefSeq" id="WP_184627708.1">
    <property type="nucleotide sequence ID" value="NZ_JACHCC010000010.1"/>
</dbReference>
<dbReference type="HAMAP" id="MF_01970">
    <property type="entry name" value="Kynureninase"/>
    <property type="match status" value="1"/>
</dbReference>
<comment type="similarity">
    <text evidence="4 6">Belongs to the kynureninase family.</text>
</comment>
<dbReference type="Proteomes" id="UP000521017">
    <property type="component" value="Unassembled WGS sequence"/>
</dbReference>
<dbReference type="GO" id="GO:0097053">
    <property type="term" value="P:L-kynurenine catabolic process"/>
    <property type="evidence" value="ECO:0007669"/>
    <property type="project" value="UniProtKB-UniRule"/>
</dbReference>
<dbReference type="Gene3D" id="3.90.1150.10">
    <property type="entry name" value="Aspartate Aminotransferase, domain 1"/>
    <property type="match status" value="1"/>
</dbReference>
<dbReference type="AlphaFoldDB" id="A0A7X0J5X8"/>
<keyword evidence="2 4" id="KW-0378">Hydrolase</keyword>
<proteinExistence type="inferred from homology"/>
<comment type="pathway">
    <text evidence="4 6">Amino-acid degradation; L-kynurenine degradation; L-alanine and anthranilate from L-kynurenine: step 1/1.</text>
</comment>
<feature type="modified residue" description="N6-(pyridoxal phosphate)lysine" evidence="4">
    <location>
        <position position="244"/>
    </location>
</feature>
<dbReference type="GO" id="GO:0043420">
    <property type="term" value="P:anthranilate metabolic process"/>
    <property type="evidence" value="ECO:0007669"/>
    <property type="project" value="TreeGrafter"/>
</dbReference>
<sequence length="429" mass="48525">MNFENTLSFARTMDEQDPLRRFREEFLFPQQNGKPFIYLCGNSLGLQPKSARTVLGQQLDNWQNLAVEGWFEGDSPWMFYHKELKKLMAPVVGANPAEVCPMNTLTVNLHLLMVSFYRPEQKRFKIIMEAGAFPSDQYALESQVRFHGYDPATAIIEVAPRPGEYTLRTEDITARIAENADELALVLFGGINYFTGQWFDMEAITKAGHAAGAIVGFDLAHAAGNVPVRLHDWDIDFACWCSYKYQNSGPGGIGGIFVHEKHFKNEQLDRFAGWWGYQETTRFKMEKGFIPEAGADGWQVSCSQVMPMALYHASLQIFEAAGFMGPLRKKSMMLTAYLIYVIDQVNQAVGYEQFKVITPENENDRGTQVSIIAQGDAKGIFDQLVTAHVLGDWREPNVIRLSPVPLYNSFEDVFRTGELLLKISKERAL</sequence>
<protein>
    <recommendedName>
        <fullName evidence="4 5">Kynureninase</fullName>
        <ecNumber evidence="4 5">3.7.1.3</ecNumber>
    </recommendedName>
    <alternativeName>
        <fullName evidence="4">L-kynurenine hydrolase</fullName>
    </alternativeName>
</protein>
<comment type="caution">
    <text evidence="4">Lacks conserved residue(s) required for the propagation of feature annotation.</text>
</comment>
<accession>A0A7X0J5X8</accession>
<evidence type="ECO:0000256" key="6">
    <source>
        <dbReference type="PIRNR" id="PIRNR038800"/>
    </source>
</evidence>
<dbReference type="GO" id="GO:0019805">
    <property type="term" value="P:quinolinate biosynthetic process"/>
    <property type="evidence" value="ECO:0007669"/>
    <property type="project" value="UniProtKB-UniRule"/>
</dbReference>
<comment type="pathway">
    <text evidence="4 6">Cofactor biosynthesis; NAD(+) biosynthesis; quinolinate from L-kynurenine: step 2/3.</text>
</comment>
<name>A0A7X0J5X8_9SPHI</name>
<comment type="function">
    <text evidence="4 6">Catalyzes the cleavage of L-kynurenine (L-Kyn) and L-3-hydroxykynurenine (L-3OHKyn) into anthranilic acid (AA) and 3-hydroxyanthranilic acid (3-OHAA), respectively.</text>
</comment>
<keyword evidence="3 4" id="KW-0663">Pyridoxal phosphate</keyword>
<dbReference type="Pfam" id="PF00266">
    <property type="entry name" value="Aminotran_5"/>
    <property type="match status" value="1"/>
</dbReference>
<feature type="binding site" evidence="4">
    <location>
        <begin position="133"/>
        <end position="136"/>
    </location>
    <ligand>
        <name>pyridoxal 5'-phosphate</name>
        <dbReference type="ChEBI" id="CHEBI:597326"/>
    </ligand>
</feature>
<feature type="binding site" evidence="4">
    <location>
        <position position="221"/>
    </location>
    <ligand>
        <name>pyridoxal 5'-phosphate</name>
        <dbReference type="ChEBI" id="CHEBI:597326"/>
    </ligand>
</feature>
<evidence type="ECO:0000256" key="4">
    <source>
        <dbReference type="HAMAP-Rule" id="MF_01970"/>
    </source>
</evidence>
<dbReference type="Gene3D" id="3.40.640.10">
    <property type="entry name" value="Type I PLP-dependent aspartate aminotransferase-like (Major domain)"/>
    <property type="match status" value="1"/>
</dbReference>
<dbReference type="PIRSF" id="PIRSF038800">
    <property type="entry name" value="KYNU"/>
    <property type="match status" value="1"/>
</dbReference>
<evidence type="ECO:0000256" key="5">
    <source>
        <dbReference type="NCBIfam" id="TIGR01814"/>
    </source>
</evidence>
<dbReference type="SUPFAM" id="SSF53383">
    <property type="entry name" value="PLP-dependent transferases"/>
    <property type="match status" value="1"/>
</dbReference>
<dbReference type="PANTHER" id="PTHR14084">
    <property type="entry name" value="KYNURENINASE"/>
    <property type="match status" value="1"/>
</dbReference>
<comment type="cofactor">
    <cofactor evidence="4 6">
        <name>pyridoxal 5'-phosphate</name>
        <dbReference type="ChEBI" id="CHEBI:597326"/>
    </cofactor>
</comment>
<dbReference type="InterPro" id="IPR015424">
    <property type="entry name" value="PyrdxlP-dep_Trfase"/>
</dbReference>
<feature type="binding site" evidence="4">
    <location>
        <position position="105"/>
    </location>
    <ligand>
        <name>pyridoxal 5'-phosphate</name>
        <dbReference type="ChEBI" id="CHEBI:597326"/>
    </ligand>
</feature>
<comment type="catalytic activity">
    <reaction evidence="4 6">
        <text>L-kynurenine + H2O = anthranilate + L-alanine + H(+)</text>
        <dbReference type="Rhea" id="RHEA:16813"/>
        <dbReference type="ChEBI" id="CHEBI:15377"/>
        <dbReference type="ChEBI" id="CHEBI:15378"/>
        <dbReference type="ChEBI" id="CHEBI:16567"/>
        <dbReference type="ChEBI" id="CHEBI:57959"/>
        <dbReference type="ChEBI" id="CHEBI:57972"/>
        <dbReference type="EC" id="3.7.1.3"/>
    </reaction>
</comment>
<organism evidence="8 9">
    <name type="scientific">Pedobacter cryoconitis</name>
    <dbReference type="NCBI Taxonomy" id="188932"/>
    <lineage>
        <taxon>Bacteria</taxon>
        <taxon>Pseudomonadati</taxon>
        <taxon>Bacteroidota</taxon>
        <taxon>Sphingobacteriia</taxon>
        <taxon>Sphingobacteriales</taxon>
        <taxon>Sphingobacteriaceae</taxon>
        <taxon>Pedobacter</taxon>
    </lineage>
</organism>
<keyword evidence="1 4" id="KW-0662">Pyridine nucleotide biosynthesis</keyword>
<comment type="caution">
    <text evidence="8">The sequence shown here is derived from an EMBL/GenBank/DDBJ whole genome shotgun (WGS) entry which is preliminary data.</text>
</comment>
<feature type="domain" description="Aminotransferase class V" evidence="7">
    <location>
        <begin position="154"/>
        <end position="263"/>
    </location>
</feature>
<dbReference type="FunFam" id="3.40.640.10:FF:000031">
    <property type="entry name" value="Kynureninase"/>
    <property type="match status" value="1"/>
</dbReference>
<dbReference type="EMBL" id="JACHCC010000010">
    <property type="protein sequence ID" value="MBB6501711.1"/>
    <property type="molecule type" value="Genomic_DNA"/>
</dbReference>
<dbReference type="GO" id="GO:0019441">
    <property type="term" value="P:L-tryptophan catabolic process to kynurenine"/>
    <property type="evidence" value="ECO:0007669"/>
    <property type="project" value="TreeGrafter"/>
</dbReference>
<dbReference type="UniPathway" id="UPA00334">
    <property type="reaction ID" value="UER00455"/>
</dbReference>
<evidence type="ECO:0000259" key="7">
    <source>
        <dbReference type="Pfam" id="PF00266"/>
    </source>
</evidence>
<dbReference type="EC" id="3.7.1.3" evidence="4 5"/>
<gene>
    <name evidence="4" type="primary">kynU</name>
    <name evidence="8" type="ORF">HDF25_003886</name>
</gene>